<accession>A0A1H6AIB5</accession>
<sequence length="439" mass="44567">MHTPPLASALVCAAGLAVACLVTLPSADSAAAAPRAAIGNPVEGNQGFGTIVEHDALLGSTETEGTVALGGDLSFGPGYNVAIHTAGSFTDAGDARPTALLVGGRVDTADSAPAGVLRVGSDGYLKIGDRAGVSVLDHDANGAEVHDRVVPAGAGYDATPRVELTTDQPTDSVAPRPGLIDFPSLFSTYRARATEIGTCAANVTLDDAQGAPLDPQTGFADGTQAYVTLTPGRTNVLHITGRDLNRLSVLTFRNQPSANTPFVVVVDTTGTGGRYSWQSVELAGAAGPQAPYMLWDFPDAHTIDMTSGDSLEGTVYAPGADFTDLDASNIEGDIVVRSLQAGPSDGNGGYVNAGEIHDFPFAGAIDCSTSPTTPPTTEPTTAPTTSPTTTPPTTPPTTEPTTTPTTSPTTEPPTTPTASPTSCPPSDEPTDQPTGGYGH</sequence>
<feature type="region of interest" description="Disordered" evidence="1">
    <location>
        <begin position="363"/>
        <end position="439"/>
    </location>
</feature>
<evidence type="ECO:0000256" key="2">
    <source>
        <dbReference type="SAM" id="SignalP"/>
    </source>
</evidence>
<evidence type="ECO:0000313" key="4">
    <source>
        <dbReference type="EMBL" id="SEG48438.1"/>
    </source>
</evidence>
<dbReference type="Proteomes" id="UP000236754">
    <property type="component" value="Unassembled WGS sequence"/>
</dbReference>
<feature type="domain" description="Choice-of-anchor A" evidence="3">
    <location>
        <begin position="42"/>
        <end position="342"/>
    </location>
</feature>
<organism evidence="4 5">
    <name type="scientific">Actinacidiphila yanglinensis</name>
    <dbReference type="NCBI Taxonomy" id="310779"/>
    <lineage>
        <taxon>Bacteria</taxon>
        <taxon>Bacillati</taxon>
        <taxon>Actinomycetota</taxon>
        <taxon>Actinomycetes</taxon>
        <taxon>Kitasatosporales</taxon>
        <taxon>Streptomycetaceae</taxon>
        <taxon>Actinacidiphila</taxon>
    </lineage>
</organism>
<feature type="chain" id="PRO_5038598428" evidence="2">
    <location>
        <begin position="20"/>
        <end position="439"/>
    </location>
</feature>
<feature type="signal peptide" evidence="2">
    <location>
        <begin position="1"/>
        <end position="19"/>
    </location>
</feature>
<feature type="compositionally biased region" description="Low complexity" evidence="1">
    <location>
        <begin position="378"/>
        <end position="388"/>
    </location>
</feature>
<reference evidence="4 5" key="1">
    <citation type="submission" date="2016-10" db="EMBL/GenBank/DDBJ databases">
        <authorList>
            <person name="de Groot N.N."/>
        </authorList>
    </citation>
    <scope>NUCLEOTIDE SEQUENCE [LARGE SCALE GENOMIC DNA]</scope>
    <source>
        <strain evidence="4 5">CGMCC 4.2023</strain>
    </source>
</reference>
<feature type="compositionally biased region" description="Pro residues" evidence="1">
    <location>
        <begin position="389"/>
        <end position="398"/>
    </location>
</feature>
<evidence type="ECO:0000259" key="3">
    <source>
        <dbReference type="Pfam" id="PF20597"/>
    </source>
</evidence>
<dbReference type="OrthoDB" id="3404418at2"/>
<keyword evidence="5" id="KW-1185">Reference proteome</keyword>
<dbReference type="Pfam" id="PF20597">
    <property type="entry name" value="pAdhesive_15"/>
    <property type="match status" value="1"/>
</dbReference>
<name>A0A1H6AIB5_9ACTN</name>
<gene>
    <name evidence="4" type="ORF">SAMN05216223_105430</name>
</gene>
<feature type="compositionally biased region" description="Low complexity" evidence="1">
    <location>
        <begin position="399"/>
        <end position="409"/>
    </location>
</feature>
<dbReference type="PANTHER" id="PTHR33683">
    <property type="entry name" value="1, PUTATIVE-RELATED"/>
    <property type="match status" value="1"/>
</dbReference>
<dbReference type="EMBL" id="FNVU01000005">
    <property type="protein sequence ID" value="SEG48438.1"/>
    <property type="molecule type" value="Genomic_DNA"/>
</dbReference>
<proteinExistence type="predicted"/>
<dbReference type="PANTHER" id="PTHR33683:SF46">
    <property type="entry name" value="SUSHI DOMAIN-CONTAINING PROTEIN"/>
    <property type="match status" value="1"/>
</dbReference>
<keyword evidence="2" id="KW-0732">Signal</keyword>
<dbReference type="InterPro" id="IPR026588">
    <property type="entry name" value="Choice_anch_A"/>
</dbReference>
<evidence type="ECO:0000256" key="1">
    <source>
        <dbReference type="SAM" id="MobiDB-lite"/>
    </source>
</evidence>
<protein>
    <submittedName>
        <fullName evidence="4">Choice-of-anchor A domain-containing protein</fullName>
    </submittedName>
</protein>
<dbReference type="AlphaFoldDB" id="A0A1H6AIB5"/>
<dbReference type="NCBIfam" id="TIGR04215">
    <property type="entry name" value="choice_anch_A"/>
    <property type="match status" value="1"/>
</dbReference>
<evidence type="ECO:0000313" key="5">
    <source>
        <dbReference type="Proteomes" id="UP000236754"/>
    </source>
</evidence>